<evidence type="ECO:0000313" key="3">
    <source>
        <dbReference type="EMBL" id="MEK8127929.1"/>
    </source>
</evidence>
<dbReference type="Proteomes" id="UP001469365">
    <property type="component" value="Unassembled WGS sequence"/>
</dbReference>
<dbReference type="InterPro" id="IPR050491">
    <property type="entry name" value="AmpC-like"/>
</dbReference>
<dbReference type="EC" id="3.1.1.103" evidence="3"/>
<dbReference type="Gene3D" id="3.40.710.10">
    <property type="entry name" value="DD-peptidase/beta-lactamase superfamily"/>
    <property type="match status" value="1"/>
</dbReference>
<evidence type="ECO:0000259" key="2">
    <source>
        <dbReference type="Pfam" id="PF00144"/>
    </source>
</evidence>
<feature type="chain" id="PRO_5045058834" evidence="1">
    <location>
        <begin position="31"/>
        <end position="339"/>
    </location>
</feature>
<protein>
    <submittedName>
        <fullName evidence="3">Serine hydrolase domain-containing protein</fullName>
        <ecNumber evidence="3">3.1.1.103</ecNumber>
    </submittedName>
</protein>
<dbReference type="InterPro" id="IPR001466">
    <property type="entry name" value="Beta-lactam-related"/>
</dbReference>
<dbReference type="Pfam" id="PF00144">
    <property type="entry name" value="Beta-lactamase"/>
    <property type="match status" value="1"/>
</dbReference>
<accession>A0ABU9DGD0</accession>
<dbReference type="InterPro" id="IPR012338">
    <property type="entry name" value="Beta-lactam/transpept-like"/>
</dbReference>
<sequence>MHLLAYNVTVKTRKKFLAALAAFSLISSMACPSMLSAASAKLSDTQEVEAFVDGFFQRPDIRSKLAGAVVVVVKGDQTLLNKGYGYANIERQTPVDPEKTLFRLASISKTFTATAVMQLAEQHQVDLDRDITGYLNGLDIPNPTKDPLTLKHLMTHTSGFDRTEAAEDEGAPGTISTLDAFVRSYVPTVIRKPGEAYRYDNYAYNLLGYIVQNRTGQSFDQVIADRIFKPLGMTHSYFALTPDIQEQLATPYDGEGQPLPQYATLPNNSPDGGLISTGGDMARFLKAQLNGGKLGQASILSEPSLLQMQNQRVHSTGYAGRRVRVRNYLPAVQQRADRD</sequence>
<dbReference type="EMBL" id="JBBPCC010000004">
    <property type="protein sequence ID" value="MEK8127929.1"/>
    <property type="molecule type" value="Genomic_DNA"/>
</dbReference>
<feature type="domain" description="Beta-lactamase-related" evidence="2">
    <location>
        <begin position="57"/>
        <end position="314"/>
    </location>
</feature>
<evidence type="ECO:0000256" key="1">
    <source>
        <dbReference type="SAM" id="SignalP"/>
    </source>
</evidence>
<dbReference type="SUPFAM" id="SSF56601">
    <property type="entry name" value="beta-lactamase/transpeptidase-like"/>
    <property type="match status" value="1"/>
</dbReference>
<keyword evidence="4" id="KW-1185">Reference proteome</keyword>
<feature type="signal peptide" evidence="1">
    <location>
        <begin position="1"/>
        <end position="30"/>
    </location>
</feature>
<gene>
    <name evidence="3" type="ORF">WMW72_08460</name>
</gene>
<keyword evidence="3" id="KW-0378">Hydrolase</keyword>
<name>A0ABU9DGD0_9BACL</name>
<reference evidence="3 4" key="1">
    <citation type="submission" date="2024-04" db="EMBL/GenBank/DDBJ databases">
        <title>draft genome sequnece of Paenibacillus filicis.</title>
        <authorList>
            <person name="Kim D.-U."/>
        </authorList>
    </citation>
    <scope>NUCLEOTIDE SEQUENCE [LARGE SCALE GENOMIC DNA]</scope>
    <source>
        <strain evidence="3 4">KACC14197</strain>
    </source>
</reference>
<evidence type="ECO:0000313" key="4">
    <source>
        <dbReference type="Proteomes" id="UP001469365"/>
    </source>
</evidence>
<proteinExistence type="predicted"/>
<dbReference type="PANTHER" id="PTHR46825:SF9">
    <property type="entry name" value="BETA-LACTAMASE-RELATED DOMAIN-CONTAINING PROTEIN"/>
    <property type="match status" value="1"/>
</dbReference>
<keyword evidence="1" id="KW-0732">Signal</keyword>
<organism evidence="3 4">
    <name type="scientific">Paenibacillus filicis</name>
    <dbReference type="NCBI Taxonomy" id="669464"/>
    <lineage>
        <taxon>Bacteria</taxon>
        <taxon>Bacillati</taxon>
        <taxon>Bacillota</taxon>
        <taxon>Bacilli</taxon>
        <taxon>Bacillales</taxon>
        <taxon>Paenibacillaceae</taxon>
        <taxon>Paenibacillus</taxon>
    </lineage>
</organism>
<dbReference type="PANTHER" id="PTHR46825">
    <property type="entry name" value="D-ALANYL-D-ALANINE-CARBOXYPEPTIDASE/ENDOPEPTIDASE AMPH"/>
    <property type="match status" value="1"/>
</dbReference>
<dbReference type="GO" id="GO:0016787">
    <property type="term" value="F:hydrolase activity"/>
    <property type="evidence" value="ECO:0007669"/>
    <property type="project" value="UniProtKB-KW"/>
</dbReference>
<comment type="caution">
    <text evidence="3">The sequence shown here is derived from an EMBL/GenBank/DDBJ whole genome shotgun (WGS) entry which is preliminary data.</text>
</comment>
<dbReference type="RefSeq" id="WP_341414992.1">
    <property type="nucleotide sequence ID" value="NZ_JBBPCC010000004.1"/>
</dbReference>